<keyword evidence="9" id="KW-0862">Zinc</keyword>
<dbReference type="CDD" id="cd03880">
    <property type="entry name" value="M28_QC_like"/>
    <property type="match status" value="1"/>
</dbReference>
<evidence type="ECO:0000256" key="10">
    <source>
        <dbReference type="ARBA" id="ARBA00023157"/>
    </source>
</evidence>
<dbReference type="InterPro" id="IPR037457">
    <property type="entry name" value="M28_QC"/>
</dbReference>
<dbReference type="InterPro" id="IPR007484">
    <property type="entry name" value="Peptidase_M28"/>
</dbReference>
<dbReference type="Proteomes" id="UP001168990">
    <property type="component" value="Unassembled WGS sequence"/>
</dbReference>
<reference evidence="15" key="1">
    <citation type="journal article" date="2023" name="bioRxiv">
        <title>Scaffold-level genome assemblies of two parasitoid biocontrol wasps reveal the parthenogenesis mechanism and an associated novel virus.</title>
        <authorList>
            <person name="Inwood S."/>
            <person name="Skelly J."/>
            <person name="Guhlin J."/>
            <person name="Harrop T."/>
            <person name="Goldson S."/>
            <person name="Dearden P."/>
        </authorList>
    </citation>
    <scope>NUCLEOTIDE SEQUENCE</scope>
    <source>
        <strain evidence="15">Irish</strain>
        <tissue evidence="15">Whole body</tissue>
    </source>
</reference>
<keyword evidence="11" id="KW-0012">Acyltransferase</keyword>
<dbReference type="GO" id="GO:0008270">
    <property type="term" value="F:zinc ion binding"/>
    <property type="evidence" value="ECO:0007669"/>
    <property type="project" value="TreeGrafter"/>
</dbReference>
<evidence type="ECO:0000256" key="3">
    <source>
        <dbReference type="ARBA" id="ARBA00006014"/>
    </source>
</evidence>
<name>A0AA39FP57_9HYME</name>
<evidence type="ECO:0000256" key="13">
    <source>
        <dbReference type="SAM" id="SignalP"/>
    </source>
</evidence>
<proteinExistence type="inferred from homology"/>
<dbReference type="FunFam" id="3.40.630.10:FF:000029">
    <property type="entry name" value="Glutaminyl-peptide cyclotransferase"/>
    <property type="match status" value="1"/>
</dbReference>
<comment type="subcellular location">
    <subcellularLocation>
        <location evidence="2">Secreted</location>
    </subcellularLocation>
</comment>
<keyword evidence="7" id="KW-0808">Transferase</keyword>
<evidence type="ECO:0000313" key="15">
    <source>
        <dbReference type="EMBL" id="KAK0172996.1"/>
    </source>
</evidence>
<evidence type="ECO:0000256" key="12">
    <source>
        <dbReference type="ARBA" id="ARBA00057903"/>
    </source>
</evidence>
<dbReference type="AlphaFoldDB" id="A0AA39FP57"/>
<evidence type="ECO:0000256" key="2">
    <source>
        <dbReference type="ARBA" id="ARBA00004613"/>
    </source>
</evidence>
<dbReference type="Gene3D" id="3.40.630.10">
    <property type="entry name" value="Zn peptidases"/>
    <property type="match status" value="1"/>
</dbReference>
<evidence type="ECO:0000256" key="7">
    <source>
        <dbReference type="ARBA" id="ARBA00022679"/>
    </source>
</evidence>
<dbReference type="GO" id="GO:0016603">
    <property type="term" value="F:glutaminyl-peptide cyclotransferase activity"/>
    <property type="evidence" value="ECO:0007669"/>
    <property type="project" value="UniProtKB-EC"/>
</dbReference>
<dbReference type="EC" id="2.3.2.5" evidence="4"/>
<feature type="domain" description="Peptidase M28" evidence="14">
    <location>
        <begin position="108"/>
        <end position="336"/>
    </location>
</feature>
<evidence type="ECO:0000256" key="5">
    <source>
        <dbReference type="ARBA" id="ARBA00016861"/>
    </source>
</evidence>
<evidence type="ECO:0000256" key="9">
    <source>
        <dbReference type="ARBA" id="ARBA00022833"/>
    </source>
</evidence>
<dbReference type="GO" id="GO:0005576">
    <property type="term" value="C:extracellular region"/>
    <property type="evidence" value="ECO:0007669"/>
    <property type="project" value="UniProtKB-SubCell"/>
</dbReference>
<keyword evidence="16" id="KW-1185">Reference proteome</keyword>
<gene>
    <name evidence="15" type="ORF">PV328_006252</name>
</gene>
<keyword evidence="10" id="KW-1015">Disulfide bond</keyword>
<organism evidence="15 16">
    <name type="scientific">Microctonus aethiopoides</name>
    <dbReference type="NCBI Taxonomy" id="144406"/>
    <lineage>
        <taxon>Eukaryota</taxon>
        <taxon>Metazoa</taxon>
        <taxon>Ecdysozoa</taxon>
        <taxon>Arthropoda</taxon>
        <taxon>Hexapoda</taxon>
        <taxon>Insecta</taxon>
        <taxon>Pterygota</taxon>
        <taxon>Neoptera</taxon>
        <taxon>Endopterygota</taxon>
        <taxon>Hymenoptera</taxon>
        <taxon>Apocrita</taxon>
        <taxon>Ichneumonoidea</taxon>
        <taxon>Braconidae</taxon>
        <taxon>Euphorinae</taxon>
        <taxon>Microctonus</taxon>
    </lineage>
</organism>
<dbReference type="InterPro" id="IPR040234">
    <property type="entry name" value="QC/QCL"/>
</dbReference>
<accession>A0AA39FP57</accession>
<sequence length="346" mass="40652">MFKLWINLFFLLFTTCIAVQKNFRNEKFLHQGQNLTEEQIRKIISLTNVTHMDEILDNICVPRVVGTPQHENVKNYIKRSMENLEWTVEEDTFEQKVPIYKNKLQFANIIAKINPNSRRFLAMACHYDSKYTPDGKFEGATDSAVPCAQLINLATVMKEQLKQLKRNPEVSLMFIFFDGEEAFKKWGPNDSIYGAKHLAKKWHSNLRSFKEESDISDLDRIDMLMLLDLIGAPDPRFYNYFDSTKNWYVRLIQAEQKLANMSAFEGYVYGSEEDQYFQPFSFQAHIEDDHIPFLHKNVPILHLIPSPFPVFWHEPGDNRRNVSMSTTENLNKILRVFIADYFKLKL</sequence>
<protein>
    <recommendedName>
        <fullName evidence="5">Glutaminyl-peptide cyclotransferase</fullName>
        <ecNumber evidence="4">2.3.2.5</ecNumber>
    </recommendedName>
</protein>
<comment type="catalytic activity">
    <reaction evidence="1">
        <text>N-terminal L-glutaminyl-[peptide] = N-terminal 5-oxo-L-prolyl-[peptide] + NH4(+)</text>
        <dbReference type="Rhea" id="RHEA:23652"/>
        <dbReference type="Rhea" id="RHEA-COMP:11736"/>
        <dbReference type="Rhea" id="RHEA-COMP:11846"/>
        <dbReference type="ChEBI" id="CHEBI:28938"/>
        <dbReference type="ChEBI" id="CHEBI:64722"/>
        <dbReference type="ChEBI" id="CHEBI:87215"/>
        <dbReference type="EC" id="2.3.2.5"/>
    </reaction>
</comment>
<feature type="chain" id="PRO_5041243540" description="Glutaminyl-peptide cyclotransferase" evidence="13">
    <location>
        <begin position="19"/>
        <end position="346"/>
    </location>
</feature>
<comment type="similarity">
    <text evidence="3">Belongs to the glutaminyl-peptide cyclotransferase family.</text>
</comment>
<keyword evidence="8" id="KW-0479">Metal-binding</keyword>
<comment type="caution">
    <text evidence="15">The sequence shown here is derived from an EMBL/GenBank/DDBJ whole genome shotgun (WGS) entry which is preliminary data.</text>
</comment>
<evidence type="ECO:0000256" key="11">
    <source>
        <dbReference type="ARBA" id="ARBA00023315"/>
    </source>
</evidence>
<feature type="signal peptide" evidence="13">
    <location>
        <begin position="1"/>
        <end position="18"/>
    </location>
</feature>
<keyword evidence="6" id="KW-0964">Secreted</keyword>
<dbReference type="EMBL" id="JAQQBS010000002">
    <property type="protein sequence ID" value="KAK0172996.1"/>
    <property type="molecule type" value="Genomic_DNA"/>
</dbReference>
<dbReference type="PANTHER" id="PTHR12283:SF6">
    <property type="entry name" value="GLUTAMINYL-PEPTIDE CYCLOTRANSFERASE-RELATED"/>
    <property type="match status" value="1"/>
</dbReference>
<evidence type="ECO:0000313" key="16">
    <source>
        <dbReference type="Proteomes" id="UP001168990"/>
    </source>
</evidence>
<keyword evidence="13" id="KW-0732">Signal</keyword>
<evidence type="ECO:0000259" key="14">
    <source>
        <dbReference type="Pfam" id="PF04389"/>
    </source>
</evidence>
<comment type="function">
    <text evidence="12">Acts as a glutaminyl-peptide cyclotransferase. Responsible for the biosynthesis of pyroglutamyl peptides. Might be more efficient in the conversion of tri and tetrapeptides in vitro. Might have a relative preference for substrates containing hydrophobic amino acids in vitro.</text>
</comment>
<dbReference type="SUPFAM" id="SSF53187">
    <property type="entry name" value="Zn-dependent exopeptidases"/>
    <property type="match status" value="1"/>
</dbReference>
<dbReference type="Pfam" id="PF04389">
    <property type="entry name" value="Peptidase_M28"/>
    <property type="match status" value="1"/>
</dbReference>
<evidence type="ECO:0000256" key="6">
    <source>
        <dbReference type="ARBA" id="ARBA00022525"/>
    </source>
</evidence>
<evidence type="ECO:0000256" key="1">
    <source>
        <dbReference type="ARBA" id="ARBA00000001"/>
    </source>
</evidence>
<dbReference type="PANTHER" id="PTHR12283">
    <property type="entry name" value="GLUTAMINYL-PEPTIDE CYCLOTRANSFERASE"/>
    <property type="match status" value="1"/>
</dbReference>
<evidence type="ECO:0000256" key="8">
    <source>
        <dbReference type="ARBA" id="ARBA00022723"/>
    </source>
</evidence>
<evidence type="ECO:0000256" key="4">
    <source>
        <dbReference type="ARBA" id="ARBA00012012"/>
    </source>
</evidence>
<reference evidence="15" key="2">
    <citation type="submission" date="2023-03" db="EMBL/GenBank/DDBJ databases">
        <authorList>
            <person name="Inwood S.N."/>
            <person name="Skelly J.G."/>
            <person name="Guhlin J."/>
            <person name="Harrop T.W.R."/>
            <person name="Goldson S.G."/>
            <person name="Dearden P.K."/>
        </authorList>
    </citation>
    <scope>NUCLEOTIDE SEQUENCE</scope>
    <source>
        <strain evidence="15">Irish</strain>
        <tissue evidence="15">Whole body</tissue>
    </source>
</reference>